<evidence type="ECO:0000313" key="2">
    <source>
        <dbReference type="Proteomes" id="UP000324222"/>
    </source>
</evidence>
<dbReference type="AlphaFoldDB" id="A0A5B7CFR7"/>
<sequence length="66" mass="7420">MVSESGTCSNTLHIGNRQASCQYSCPHLHYTDHHHHHHHTVTGTGNFGFKIETSATVLHLMDWHSS</sequence>
<organism evidence="1 2">
    <name type="scientific">Portunus trituberculatus</name>
    <name type="common">Swimming crab</name>
    <name type="synonym">Neptunus trituberculatus</name>
    <dbReference type="NCBI Taxonomy" id="210409"/>
    <lineage>
        <taxon>Eukaryota</taxon>
        <taxon>Metazoa</taxon>
        <taxon>Ecdysozoa</taxon>
        <taxon>Arthropoda</taxon>
        <taxon>Crustacea</taxon>
        <taxon>Multicrustacea</taxon>
        <taxon>Malacostraca</taxon>
        <taxon>Eumalacostraca</taxon>
        <taxon>Eucarida</taxon>
        <taxon>Decapoda</taxon>
        <taxon>Pleocyemata</taxon>
        <taxon>Brachyura</taxon>
        <taxon>Eubrachyura</taxon>
        <taxon>Portunoidea</taxon>
        <taxon>Portunidae</taxon>
        <taxon>Portuninae</taxon>
        <taxon>Portunus</taxon>
    </lineage>
</organism>
<dbReference type="Proteomes" id="UP000324222">
    <property type="component" value="Unassembled WGS sequence"/>
</dbReference>
<evidence type="ECO:0000313" key="1">
    <source>
        <dbReference type="EMBL" id="MPC08125.1"/>
    </source>
</evidence>
<comment type="caution">
    <text evidence="1">The sequence shown here is derived from an EMBL/GenBank/DDBJ whole genome shotgun (WGS) entry which is preliminary data.</text>
</comment>
<reference evidence="1 2" key="1">
    <citation type="submission" date="2019-05" db="EMBL/GenBank/DDBJ databases">
        <title>Another draft genome of Portunus trituberculatus and its Hox gene families provides insights of decapod evolution.</title>
        <authorList>
            <person name="Jeong J.-H."/>
            <person name="Song I."/>
            <person name="Kim S."/>
            <person name="Choi T."/>
            <person name="Kim D."/>
            <person name="Ryu S."/>
            <person name="Kim W."/>
        </authorList>
    </citation>
    <scope>NUCLEOTIDE SEQUENCE [LARGE SCALE GENOMIC DNA]</scope>
    <source>
        <tissue evidence="1">Muscle</tissue>
    </source>
</reference>
<gene>
    <name evidence="1" type="ORF">E2C01_000700</name>
</gene>
<name>A0A5B7CFR7_PORTR</name>
<protein>
    <submittedName>
        <fullName evidence="1">Uncharacterized protein</fullName>
    </submittedName>
</protein>
<proteinExistence type="predicted"/>
<dbReference type="EMBL" id="VSRR010000018">
    <property type="protein sequence ID" value="MPC08125.1"/>
    <property type="molecule type" value="Genomic_DNA"/>
</dbReference>
<keyword evidence="2" id="KW-1185">Reference proteome</keyword>
<accession>A0A5B7CFR7</accession>